<protein>
    <submittedName>
        <fullName evidence="4">Uncharacterized protein</fullName>
    </submittedName>
</protein>
<proteinExistence type="inferred from homology"/>
<gene>
    <name evidence="4" type="ORF">PVAND_008024</name>
</gene>
<keyword evidence="5" id="KW-1185">Reference proteome</keyword>
<dbReference type="SUPFAM" id="SSF51735">
    <property type="entry name" value="NAD(P)-binding Rossmann-fold domains"/>
    <property type="match status" value="1"/>
</dbReference>
<dbReference type="PRINTS" id="PR00080">
    <property type="entry name" value="SDRFAMILY"/>
</dbReference>
<reference evidence="4" key="1">
    <citation type="submission" date="2021-03" db="EMBL/GenBank/DDBJ databases">
        <title>Chromosome level genome of the anhydrobiotic midge Polypedilum vanderplanki.</title>
        <authorList>
            <person name="Yoshida Y."/>
            <person name="Kikawada T."/>
            <person name="Gusev O."/>
        </authorList>
    </citation>
    <scope>NUCLEOTIDE SEQUENCE</scope>
    <source>
        <strain evidence="4">NIAS01</strain>
        <tissue evidence="4">Whole body or cell culture</tissue>
    </source>
</reference>
<dbReference type="OrthoDB" id="1933717at2759"/>
<dbReference type="Proteomes" id="UP001107558">
    <property type="component" value="Chromosome 2"/>
</dbReference>
<comment type="caution">
    <text evidence="4">The sequence shown here is derived from an EMBL/GenBank/DDBJ whole genome shotgun (WGS) entry which is preliminary data.</text>
</comment>
<comment type="similarity">
    <text evidence="1 3">Belongs to the short-chain dehydrogenases/reductases (SDR) family.</text>
</comment>
<dbReference type="FunFam" id="3.40.50.720:FF:000047">
    <property type="entry name" value="NADP-dependent L-serine/L-allo-threonine dehydrogenase"/>
    <property type="match status" value="1"/>
</dbReference>
<evidence type="ECO:0000313" key="5">
    <source>
        <dbReference type="Proteomes" id="UP001107558"/>
    </source>
</evidence>
<keyword evidence="2" id="KW-0560">Oxidoreductase</keyword>
<evidence type="ECO:0000256" key="1">
    <source>
        <dbReference type="ARBA" id="ARBA00006484"/>
    </source>
</evidence>
<evidence type="ECO:0000256" key="3">
    <source>
        <dbReference type="RuleBase" id="RU000363"/>
    </source>
</evidence>
<dbReference type="InterPro" id="IPR036291">
    <property type="entry name" value="NAD(P)-bd_dom_sf"/>
</dbReference>
<dbReference type="AlphaFoldDB" id="A0A9J6C986"/>
<dbReference type="PANTHER" id="PTHR43115:SF4">
    <property type="entry name" value="DEHYDROGENASE_REDUCTASE SDR FAMILY MEMBER 11"/>
    <property type="match status" value="1"/>
</dbReference>
<dbReference type="Gene3D" id="3.40.50.720">
    <property type="entry name" value="NAD(P)-binding Rossmann-like Domain"/>
    <property type="match status" value="1"/>
</dbReference>
<dbReference type="EMBL" id="JADBJN010000002">
    <property type="protein sequence ID" value="KAG5678339.1"/>
    <property type="molecule type" value="Genomic_DNA"/>
</dbReference>
<name>A0A9J6C986_POLVA</name>
<organism evidence="4 5">
    <name type="scientific">Polypedilum vanderplanki</name>
    <name type="common">Sleeping chironomid midge</name>
    <dbReference type="NCBI Taxonomy" id="319348"/>
    <lineage>
        <taxon>Eukaryota</taxon>
        <taxon>Metazoa</taxon>
        <taxon>Ecdysozoa</taxon>
        <taxon>Arthropoda</taxon>
        <taxon>Hexapoda</taxon>
        <taxon>Insecta</taxon>
        <taxon>Pterygota</taxon>
        <taxon>Neoptera</taxon>
        <taxon>Endopterygota</taxon>
        <taxon>Diptera</taxon>
        <taxon>Nematocera</taxon>
        <taxon>Chironomoidea</taxon>
        <taxon>Chironomidae</taxon>
        <taxon>Chironominae</taxon>
        <taxon>Polypedilum</taxon>
        <taxon>Polypedilum</taxon>
    </lineage>
</organism>
<sequence>MADKWKGKIAVITGSSSGIGFATFQQFIKNGIITIGLDINIEKTIEYINQEEISNGFAYECDISNENSVAKIFSEIKNKFSFIHILINNAGIGRKAEVLDDDEESLRNMNLVIDTNFRGLLHCTRQSFKLMSASNDYGLIININSITGHLVPFTSFSMNVYSPTKFAGRALTESIRHELFRNGNKKIRIGNISPGLVESNFAASSKYFDELEQHSFSDVPLLKPIEIAKCIMFILSTPYEVNINDIIIRSTGEQF</sequence>
<evidence type="ECO:0000256" key="2">
    <source>
        <dbReference type="ARBA" id="ARBA00023002"/>
    </source>
</evidence>
<dbReference type="PANTHER" id="PTHR43115">
    <property type="entry name" value="DEHYDROGENASE/REDUCTASE SDR FAMILY MEMBER 11"/>
    <property type="match status" value="1"/>
</dbReference>
<evidence type="ECO:0000313" key="4">
    <source>
        <dbReference type="EMBL" id="KAG5678339.1"/>
    </source>
</evidence>
<dbReference type="Pfam" id="PF00106">
    <property type="entry name" value="adh_short"/>
    <property type="match status" value="1"/>
</dbReference>
<dbReference type="InterPro" id="IPR002347">
    <property type="entry name" value="SDR_fam"/>
</dbReference>
<dbReference type="GO" id="GO:0016616">
    <property type="term" value="F:oxidoreductase activity, acting on the CH-OH group of donors, NAD or NADP as acceptor"/>
    <property type="evidence" value="ECO:0007669"/>
    <property type="project" value="UniProtKB-ARBA"/>
</dbReference>
<dbReference type="PRINTS" id="PR00081">
    <property type="entry name" value="GDHRDH"/>
</dbReference>
<accession>A0A9J6C986</accession>